<feature type="domain" description="F-box" evidence="7">
    <location>
        <begin position="1"/>
        <end position="45"/>
    </location>
</feature>
<keyword evidence="5" id="KW-0539">Nucleus</keyword>
<evidence type="ECO:0000313" key="9">
    <source>
        <dbReference type="Proteomes" id="UP001063166"/>
    </source>
</evidence>
<dbReference type="EMBL" id="BRPK01000001">
    <property type="protein sequence ID" value="GLB33584.1"/>
    <property type="molecule type" value="Genomic_DNA"/>
</dbReference>
<dbReference type="GO" id="GO:0005737">
    <property type="term" value="C:cytoplasm"/>
    <property type="evidence" value="ECO:0007669"/>
    <property type="project" value="UniProtKB-ARBA"/>
</dbReference>
<keyword evidence="3" id="KW-0240">DNA-directed RNA polymerase</keyword>
<name>A0A9P3PDP6_LYOSH</name>
<dbReference type="InterPro" id="IPR036388">
    <property type="entry name" value="WH-like_DNA-bd_sf"/>
</dbReference>
<evidence type="ECO:0000256" key="6">
    <source>
        <dbReference type="SAM" id="MobiDB-lite"/>
    </source>
</evidence>
<evidence type="ECO:0000256" key="3">
    <source>
        <dbReference type="ARBA" id="ARBA00022478"/>
    </source>
</evidence>
<comment type="subcellular location">
    <subcellularLocation>
        <location evidence="1">Nucleus</location>
    </subcellularLocation>
</comment>
<dbReference type="Pfam" id="PF05158">
    <property type="entry name" value="RNA_pol_Rpc34"/>
    <property type="match status" value="2"/>
</dbReference>
<dbReference type="InterPro" id="IPR007832">
    <property type="entry name" value="RNA_pol_Rpc34"/>
</dbReference>
<dbReference type="Gene3D" id="1.10.10.10">
    <property type="entry name" value="Winged helix-like DNA-binding domain superfamily/Winged helix DNA-binding domain"/>
    <property type="match status" value="1"/>
</dbReference>
<keyword evidence="9" id="KW-1185">Reference proteome</keyword>
<protein>
    <submittedName>
        <fullName evidence="8">RNA polymerase Rpc34 subunit</fullName>
    </submittedName>
</protein>
<reference evidence="8" key="1">
    <citation type="submission" date="2022-07" db="EMBL/GenBank/DDBJ databases">
        <title>The genome of Lyophyllum shimeji provides insight into the initial evolution of ectomycorrhizal fungal genome.</title>
        <authorList>
            <person name="Kobayashi Y."/>
            <person name="Shibata T."/>
            <person name="Hirakawa H."/>
            <person name="Shigenobu S."/>
            <person name="Nishiyama T."/>
            <person name="Yamada A."/>
            <person name="Hasebe M."/>
            <person name="Kawaguchi M."/>
        </authorList>
    </citation>
    <scope>NUCLEOTIDE SEQUENCE</scope>
    <source>
        <strain evidence="8">AT787</strain>
    </source>
</reference>
<dbReference type="GO" id="GO:0005666">
    <property type="term" value="C:RNA polymerase III complex"/>
    <property type="evidence" value="ECO:0007669"/>
    <property type="project" value="InterPro"/>
</dbReference>
<feature type="region of interest" description="Disordered" evidence="6">
    <location>
        <begin position="528"/>
        <end position="673"/>
    </location>
</feature>
<comment type="similarity">
    <text evidence="2">Belongs to the eukaryotic RPC34/RPC39 RNA polymerase subunit family.</text>
</comment>
<dbReference type="PROSITE" id="PS50181">
    <property type="entry name" value="FBOX"/>
    <property type="match status" value="1"/>
</dbReference>
<feature type="compositionally biased region" description="Acidic residues" evidence="6">
    <location>
        <begin position="616"/>
        <end position="627"/>
    </location>
</feature>
<keyword evidence="4" id="KW-0804">Transcription</keyword>
<feature type="compositionally biased region" description="Basic residues" evidence="6">
    <location>
        <begin position="630"/>
        <end position="639"/>
    </location>
</feature>
<dbReference type="InterPro" id="IPR001810">
    <property type="entry name" value="F-box_dom"/>
</dbReference>
<sequence>MYLPQLPAELLDAICQRVETPDLVALARTDSTIHPIAQRLLYRHLSLTSTSHNLQAVVALSKKPELARHVRTFSLRLGPSTVFSSFYHLLGVALSGMTELISLDLFVDSTASWILSEIQCTYPRLAHFASSFPFDGHVAAFLRTTDALLELELDGGSTDPLTMPTLPVASIPRLSEFVGASHVATAIVPGRPVESIQLPSGDLREEDVIALANSTAHVVIFSAASSSVPMPLLESLSQRLPHLVYLRLMTTCNFSEPPEPSFYEQIATVLTSLPDLKAFELSGMHWGPSQKAAEDAGRTWQSHPLELTPKQAEAIVPDVAKRQNALNFLLGVGLLKSLVDAKGAVTFRGVTKGEITATKDLTGEESLVLGHIKASKTEGIWTKHLKAKTNLHQTIIDRALKTLTQKRLIKRVPSVQHPTRKIYMLEGLEPSVALTGGPWYTDNEFDTEFIQHLSDACLKFIRDITFPKRPEGALYALSNQPEYPTAQQIRNSLRKARLTETELSVEHVEMLLNVLILDGEIERLPSFGPSMWKTSIGGGEEEEEERYRKKRKRADEDESRRKRKRSYSDEEDSSDSEDASRKKSRRKRAKGLSDSESDSEDKRSKRSKKKKRISSDSEDTFGSEDEGPSSRKKRSKKRRSGDSSDSENASDDYDGKRAMKRSPSPFRDWDELDTSGGGGFVYRAIRQERPKFGASEAPCSQCPSFDFCKDGGPVNPQECVYYGEWLVGGTLAAMETI</sequence>
<dbReference type="GO" id="GO:0005654">
    <property type="term" value="C:nucleoplasm"/>
    <property type="evidence" value="ECO:0007669"/>
    <property type="project" value="UniProtKB-ARBA"/>
</dbReference>
<dbReference type="Proteomes" id="UP001063166">
    <property type="component" value="Unassembled WGS sequence"/>
</dbReference>
<evidence type="ECO:0000256" key="4">
    <source>
        <dbReference type="ARBA" id="ARBA00023163"/>
    </source>
</evidence>
<evidence type="ECO:0000256" key="2">
    <source>
        <dbReference type="ARBA" id="ARBA00011038"/>
    </source>
</evidence>
<accession>A0A9P3PDP6</accession>
<dbReference type="OrthoDB" id="613763at2759"/>
<evidence type="ECO:0000256" key="1">
    <source>
        <dbReference type="ARBA" id="ARBA00004123"/>
    </source>
</evidence>
<evidence type="ECO:0000313" key="8">
    <source>
        <dbReference type="EMBL" id="GLB33584.1"/>
    </source>
</evidence>
<dbReference type="FunFam" id="1.10.10.10:FF:000116">
    <property type="entry name" value="DNA-directed RNA polymerase III subunit RPC6"/>
    <property type="match status" value="1"/>
</dbReference>
<evidence type="ECO:0000256" key="5">
    <source>
        <dbReference type="ARBA" id="ARBA00023242"/>
    </source>
</evidence>
<dbReference type="PANTHER" id="PTHR12780">
    <property type="entry name" value="RNA POLYMERASE III DNA DIRECTED , 39KD SUBUNIT-RELATED"/>
    <property type="match status" value="1"/>
</dbReference>
<organism evidence="8 9">
    <name type="scientific">Lyophyllum shimeji</name>
    <name type="common">Hon-shimeji</name>
    <name type="synonym">Tricholoma shimeji</name>
    <dbReference type="NCBI Taxonomy" id="47721"/>
    <lineage>
        <taxon>Eukaryota</taxon>
        <taxon>Fungi</taxon>
        <taxon>Dikarya</taxon>
        <taxon>Basidiomycota</taxon>
        <taxon>Agaricomycotina</taxon>
        <taxon>Agaricomycetes</taxon>
        <taxon>Agaricomycetidae</taxon>
        <taxon>Agaricales</taxon>
        <taxon>Tricholomatineae</taxon>
        <taxon>Lyophyllaceae</taxon>
        <taxon>Lyophyllum</taxon>
    </lineage>
</organism>
<dbReference type="SUPFAM" id="SSF46785">
    <property type="entry name" value="Winged helix' DNA-binding domain"/>
    <property type="match status" value="1"/>
</dbReference>
<evidence type="ECO:0000259" key="7">
    <source>
        <dbReference type="PROSITE" id="PS50181"/>
    </source>
</evidence>
<proteinExistence type="inferred from homology"/>
<dbReference type="InterPro" id="IPR036390">
    <property type="entry name" value="WH_DNA-bd_sf"/>
</dbReference>
<comment type="caution">
    <text evidence="8">The sequence shown here is derived from an EMBL/GenBank/DDBJ whole genome shotgun (WGS) entry which is preliminary data.</text>
</comment>
<dbReference type="AlphaFoldDB" id="A0A9P3PDP6"/>
<dbReference type="InterPro" id="IPR016049">
    <property type="entry name" value="RNA_pol_Rpc34-like"/>
</dbReference>
<gene>
    <name evidence="8" type="primary">RPC34</name>
    <name evidence="8" type="ORF">LshimejAT787_0104680</name>
</gene>
<dbReference type="GO" id="GO:0006383">
    <property type="term" value="P:transcription by RNA polymerase III"/>
    <property type="evidence" value="ECO:0007669"/>
    <property type="project" value="InterPro"/>
</dbReference>